<dbReference type="AlphaFoldDB" id="A0ABD3ETS3"/>
<organism evidence="1 2">
    <name type="scientific">Phytophthora oleae</name>
    <dbReference type="NCBI Taxonomy" id="2107226"/>
    <lineage>
        <taxon>Eukaryota</taxon>
        <taxon>Sar</taxon>
        <taxon>Stramenopiles</taxon>
        <taxon>Oomycota</taxon>
        <taxon>Peronosporomycetes</taxon>
        <taxon>Peronosporales</taxon>
        <taxon>Peronosporaceae</taxon>
        <taxon>Phytophthora</taxon>
    </lineage>
</organism>
<dbReference type="EMBL" id="JBIMZQ010000080">
    <property type="protein sequence ID" value="KAL3656499.1"/>
    <property type="molecule type" value="Genomic_DNA"/>
</dbReference>
<gene>
    <name evidence="1" type="ORF">V7S43_018646</name>
</gene>
<dbReference type="PANTHER" id="PTHR37285">
    <property type="entry name" value="SPORE WALL MATURATION PROTEIN DIT1"/>
    <property type="match status" value="1"/>
</dbReference>
<name>A0ABD3ETS3_9STRA</name>
<sequence length="103" mass="11366">MRKGCDEVARKMLLHNVGFSSLVAEEYAHAVRVSIYCYNNAGPKFGIDLLSAKRVDTPRTPWHSVICEDINRTVHAMCCPIFALKSPVTSRRGNLSMAAGRSA</sequence>
<dbReference type="PANTHER" id="PTHR37285:SF5">
    <property type="entry name" value="SPORE WALL MATURATION PROTEIN DIT1"/>
    <property type="match status" value="1"/>
</dbReference>
<dbReference type="InterPro" id="IPR007817">
    <property type="entry name" value="Isocyanide_synthase_DIT1"/>
</dbReference>
<reference evidence="1 2" key="1">
    <citation type="submission" date="2024-09" db="EMBL/GenBank/DDBJ databases">
        <title>Genome sequencing and assembly of Phytophthora oleae, isolate VK10A, causative agent of rot of olive drupes.</title>
        <authorList>
            <person name="Conti Taguali S."/>
            <person name="Riolo M."/>
            <person name="La Spada F."/>
            <person name="Cacciola S.O."/>
            <person name="Dionisio G."/>
        </authorList>
    </citation>
    <scope>NUCLEOTIDE SEQUENCE [LARGE SCALE GENOMIC DNA]</scope>
    <source>
        <strain evidence="1 2">VK10A</strain>
    </source>
</reference>
<protein>
    <submittedName>
        <fullName evidence="1">Uncharacterized protein</fullName>
    </submittedName>
</protein>
<dbReference type="Pfam" id="PF05141">
    <property type="entry name" value="DIT1_PvcA"/>
    <property type="match status" value="1"/>
</dbReference>
<comment type="caution">
    <text evidence="1">The sequence shown here is derived from an EMBL/GenBank/DDBJ whole genome shotgun (WGS) entry which is preliminary data.</text>
</comment>
<keyword evidence="2" id="KW-1185">Reference proteome</keyword>
<proteinExistence type="predicted"/>
<evidence type="ECO:0000313" key="1">
    <source>
        <dbReference type="EMBL" id="KAL3656499.1"/>
    </source>
</evidence>
<dbReference type="Proteomes" id="UP001632037">
    <property type="component" value="Unassembled WGS sequence"/>
</dbReference>
<accession>A0ABD3ETS3</accession>
<evidence type="ECO:0000313" key="2">
    <source>
        <dbReference type="Proteomes" id="UP001632037"/>
    </source>
</evidence>